<evidence type="ECO:0000313" key="1">
    <source>
        <dbReference type="EMBL" id="MBE1490049.1"/>
    </source>
</evidence>
<evidence type="ECO:0000313" key="2">
    <source>
        <dbReference type="Proteomes" id="UP000649753"/>
    </source>
</evidence>
<keyword evidence="2" id="KW-1185">Reference proteome</keyword>
<gene>
    <name evidence="1" type="ORF">H4W31_005687</name>
</gene>
<comment type="caution">
    <text evidence="1">The sequence shown here is derived from an EMBL/GenBank/DDBJ whole genome shotgun (WGS) entry which is preliminary data.</text>
</comment>
<proteinExistence type="predicted"/>
<dbReference type="Proteomes" id="UP000649753">
    <property type="component" value="Unassembled WGS sequence"/>
</dbReference>
<dbReference type="EMBL" id="JADBEB010000001">
    <property type="protein sequence ID" value="MBE1490049.1"/>
    <property type="molecule type" value="Genomic_DNA"/>
</dbReference>
<accession>A0A927R832</accession>
<organism evidence="1 2">
    <name type="scientific">Plantactinospora soyae</name>
    <dbReference type="NCBI Taxonomy" id="1544732"/>
    <lineage>
        <taxon>Bacteria</taxon>
        <taxon>Bacillati</taxon>
        <taxon>Actinomycetota</taxon>
        <taxon>Actinomycetes</taxon>
        <taxon>Micromonosporales</taxon>
        <taxon>Micromonosporaceae</taxon>
        <taxon>Plantactinospora</taxon>
    </lineage>
</organism>
<sequence length="29" mass="3115">MPTSESYAALVVDRATTPRLTGMHGVPKQ</sequence>
<protein>
    <submittedName>
        <fullName evidence="1">Uncharacterized protein</fullName>
    </submittedName>
</protein>
<name>A0A927R832_9ACTN</name>
<reference evidence="1" key="1">
    <citation type="submission" date="2020-10" db="EMBL/GenBank/DDBJ databases">
        <title>Sequencing the genomes of 1000 actinobacteria strains.</title>
        <authorList>
            <person name="Klenk H.-P."/>
        </authorList>
    </citation>
    <scope>NUCLEOTIDE SEQUENCE</scope>
    <source>
        <strain evidence="1">DSM 46832</strain>
    </source>
</reference>
<dbReference type="AlphaFoldDB" id="A0A927R832"/>